<accession>A0ACD3YA88</accession>
<keyword evidence="1" id="KW-0238">DNA-binding</keyword>
<protein>
    <submittedName>
        <fullName evidence="1">Arc family DNA-binding protein</fullName>
    </submittedName>
</protein>
<evidence type="ECO:0000313" key="1">
    <source>
        <dbReference type="EMBL" id="UNH39983.1"/>
    </source>
</evidence>
<organism evidence="1 2">
    <name type="scientific">Moellerella wisconsensis</name>
    <dbReference type="NCBI Taxonomy" id="158849"/>
    <lineage>
        <taxon>Bacteria</taxon>
        <taxon>Pseudomonadati</taxon>
        <taxon>Pseudomonadota</taxon>
        <taxon>Gammaproteobacteria</taxon>
        <taxon>Enterobacterales</taxon>
        <taxon>Morganellaceae</taxon>
        <taxon>Moellerella</taxon>
    </lineage>
</organism>
<evidence type="ECO:0000313" key="2">
    <source>
        <dbReference type="Proteomes" id="UP000829420"/>
    </source>
</evidence>
<name>A0ACD3YA88_9GAMM</name>
<proteinExistence type="predicted"/>
<sequence length="127" mass="14853">MTRIAPYPLRMPPEMRSELEKVSDESRRSLQQEIIYRLYSYESIRTLLRNLPIKGDPYDQVLALLKAYTQVEKQADEIGELKKRLSALAESTKSSDIDRFIEIEQQAQNIKSAINKLIKQIPPRFEE</sequence>
<reference evidence="1" key="1">
    <citation type="submission" date="2022-03" db="EMBL/GenBank/DDBJ databases">
        <title>ESBL-producing Moellerella wisconsensis and Escherichia marmotae isolated from wild game meat.</title>
        <authorList>
            <person name="Biggel M."/>
        </authorList>
    </citation>
    <scope>NUCLEOTIDE SEQUENCE</scope>
    <source>
        <strain evidence="1">W1</strain>
    </source>
</reference>
<keyword evidence="2" id="KW-1185">Reference proteome</keyword>
<dbReference type="Proteomes" id="UP000829420">
    <property type="component" value="Chromosome"/>
</dbReference>
<dbReference type="EMBL" id="CP093255">
    <property type="protein sequence ID" value="UNH39983.1"/>
    <property type="molecule type" value="Genomic_DNA"/>
</dbReference>
<gene>
    <name evidence="1" type="ORF">MNY70_05940</name>
</gene>